<evidence type="ECO:0000313" key="3">
    <source>
        <dbReference type="Proteomes" id="UP000249419"/>
    </source>
</evidence>
<gene>
    <name evidence="2" type="ORF">PSN13_03607</name>
</gene>
<evidence type="ECO:0000256" key="1">
    <source>
        <dbReference type="SAM" id="Phobius"/>
    </source>
</evidence>
<accession>A0A328NJN3</accession>
<dbReference type="AlphaFoldDB" id="A0A328NJN3"/>
<dbReference type="RefSeq" id="WP_146766215.1">
    <property type="nucleotide sequence ID" value="NZ_CP192017.1"/>
</dbReference>
<proteinExistence type="predicted"/>
<dbReference type="EMBL" id="PYAG01000015">
    <property type="protein sequence ID" value="RAO32917.1"/>
    <property type="molecule type" value="Genomic_DNA"/>
</dbReference>
<keyword evidence="1" id="KW-1133">Transmembrane helix</keyword>
<name>A0A328NJN3_9ACTN</name>
<feature type="transmembrane region" description="Helical" evidence="1">
    <location>
        <begin position="92"/>
        <end position="112"/>
    </location>
</feature>
<feature type="transmembrane region" description="Helical" evidence="1">
    <location>
        <begin position="17"/>
        <end position="38"/>
    </location>
</feature>
<keyword evidence="1" id="KW-0812">Transmembrane</keyword>
<keyword evidence="1" id="KW-0472">Membrane</keyword>
<feature type="transmembrane region" description="Helical" evidence="1">
    <location>
        <begin position="58"/>
        <end position="85"/>
    </location>
</feature>
<organism evidence="2 3">
    <name type="scientific">Micromonospora saelicesensis</name>
    <dbReference type="NCBI Taxonomy" id="285676"/>
    <lineage>
        <taxon>Bacteria</taxon>
        <taxon>Bacillati</taxon>
        <taxon>Actinomycetota</taxon>
        <taxon>Actinomycetes</taxon>
        <taxon>Micromonosporales</taxon>
        <taxon>Micromonosporaceae</taxon>
        <taxon>Micromonospora</taxon>
    </lineage>
</organism>
<comment type="caution">
    <text evidence="2">The sequence shown here is derived from an EMBL/GenBank/DDBJ whole genome shotgun (WGS) entry which is preliminary data.</text>
</comment>
<protein>
    <submittedName>
        <fullName evidence="2">Uncharacterized protein</fullName>
    </submittedName>
</protein>
<dbReference type="Proteomes" id="UP000249419">
    <property type="component" value="Unassembled WGS sequence"/>
</dbReference>
<sequence>MTLAPSRTHLVDARSSFLVLAGWYVAVVVSFGLFLSTLSESVPAACGEVCDSERSRALLFGLYVATPALFLALLVSLAMLSVLVARTRIRSSAVLGSLSAVLPLAVCGILIASL</sequence>
<evidence type="ECO:0000313" key="2">
    <source>
        <dbReference type="EMBL" id="RAO32917.1"/>
    </source>
</evidence>
<reference evidence="2 3" key="1">
    <citation type="submission" date="2018-03" db="EMBL/GenBank/DDBJ databases">
        <title>Defining the species Micromonospora saelicesensis and Micromonospora noduli under the framework of genomics.</title>
        <authorList>
            <person name="Riesco R."/>
            <person name="Trujillo M.E."/>
        </authorList>
    </citation>
    <scope>NUCLEOTIDE SEQUENCE [LARGE SCALE GENOMIC DNA]</scope>
    <source>
        <strain evidence="2 3">PSN13</strain>
    </source>
</reference>